<proteinExistence type="predicted"/>
<comment type="caution">
    <text evidence="1">The sequence shown here is derived from an EMBL/GenBank/DDBJ whole genome shotgun (WGS) entry which is preliminary data.</text>
</comment>
<reference evidence="1" key="1">
    <citation type="journal article" date="2023" name="G3 (Bethesda)">
        <title>Whole genome assemblies of Zophobas morio and Tenebrio molitor.</title>
        <authorList>
            <person name="Kaur S."/>
            <person name="Stinson S.A."/>
            <person name="diCenzo G.C."/>
        </authorList>
    </citation>
    <scope>NUCLEOTIDE SEQUENCE</scope>
    <source>
        <strain evidence="1">QUZm001</strain>
    </source>
</reference>
<accession>A0AA38MEE2</accession>
<dbReference type="AlphaFoldDB" id="A0AA38MEE2"/>
<dbReference type="Proteomes" id="UP001168821">
    <property type="component" value="Unassembled WGS sequence"/>
</dbReference>
<gene>
    <name evidence="1" type="ORF">Zmor_012489</name>
</gene>
<keyword evidence="2" id="KW-1185">Reference proteome</keyword>
<dbReference type="EMBL" id="JALNTZ010000004">
    <property type="protein sequence ID" value="KAJ3653226.1"/>
    <property type="molecule type" value="Genomic_DNA"/>
</dbReference>
<evidence type="ECO:0000313" key="2">
    <source>
        <dbReference type="Proteomes" id="UP001168821"/>
    </source>
</evidence>
<name>A0AA38MEE2_9CUCU</name>
<protein>
    <submittedName>
        <fullName evidence="1">Uncharacterized protein</fullName>
    </submittedName>
</protein>
<evidence type="ECO:0000313" key="1">
    <source>
        <dbReference type="EMBL" id="KAJ3653226.1"/>
    </source>
</evidence>
<sequence>MFLLTISHPIKVLSSSLVLFFARNVRFLCTAGASRNVLNFHSAPPKRSGPALTQGSLGVCGCIWVLLAPQRFSKTRPALSRAKGVMVGRSPRKFQMMPLADSSASIDYPCSYVIRML</sequence>
<organism evidence="1 2">
    <name type="scientific">Zophobas morio</name>
    <dbReference type="NCBI Taxonomy" id="2755281"/>
    <lineage>
        <taxon>Eukaryota</taxon>
        <taxon>Metazoa</taxon>
        <taxon>Ecdysozoa</taxon>
        <taxon>Arthropoda</taxon>
        <taxon>Hexapoda</taxon>
        <taxon>Insecta</taxon>
        <taxon>Pterygota</taxon>
        <taxon>Neoptera</taxon>
        <taxon>Endopterygota</taxon>
        <taxon>Coleoptera</taxon>
        <taxon>Polyphaga</taxon>
        <taxon>Cucujiformia</taxon>
        <taxon>Tenebrionidae</taxon>
        <taxon>Zophobas</taxon>
    </lineage>
</organism>